<dbReference type="InterPro" id="IPR000195">
    <property type="entry name" value="Rab-GAP-TBC_dom"/>
</dbReference>
<dbReference type="InterPro" id="IPR050302">
    <property type="entry name" value="Rab_GAP_TBC_domain"/>
</dbReference>
<organism evidence="3 4">
    <name type="scientific">Capsaspora owczarzaki (strain ATCC 30864)</name>
    <dbReference type="NCBI Taxonomy" id="595528"/>
    <lineage>
        <taxon>Eukaryota</taxon>
        <taxon>Filasterea</taxon>
        <taxon>Capsaspora</taxon>
    </lineage>
</organism>
<dbReference type="SMART" id="SM00164">
    <property type="entry name" value="TBC"/>
    <property type="match status" value="1"/>
</dbReference>
<feature type="region of interest" description="Disordered" evidence="1">
    <location>
        <begin position="145"/>
        <end position="206"/>
    </location>
</feature>
<sequence>MSSSSPRPPPPSNGLSSSGSTSSTSSTASNSTTTTTTTSSSSTQAGGRPVSLTTLLGLFTHNNNASNSSSAQPQPTPPHQHEHSTSSANSVSSGSSDSASNGAAAATGHGDDNSAQGRSSGNAILSPASVQAKLGKVKRAFSTLVKRTDSPSTSPTGAAAAAGDTHTTGNSHSPVTILPNGTQITLAPRPGNLPVKDKAEEDRQRRQFEVILDNVKRKEDQENRRNEKKDKQVGDLITRWTTEVLPNWKHQMRTSRKAVEELVWHGIPPNVRGKVWLLAAGNDLHITPDLYHIFLTHARNKLRATNDEEGGWEVNEDATAAAAAATANGSGSAILHNSLSREQSVHLISLDVSRTFPHLCIFQKGGPYYDSLRSVLEAYVCYRPDVGYVQGMSFLASMLLLNVDVVDAFICLANLLNRPVHLGFYRMDTNVIYQYLNVYRVLLEEHLPQLAAHLNQLGLNPDMYLIDWILTIYSKALPLDLASRVWDVYMMHGDHFLFRCALGILKFLSDQLLKMQFGDVADLLIHLPQDMDVDLLFRDIMSIPLTKSRFDDLLSNDSLHEVFSAPGALSTPNSFMARSASALGTG</sequence>
<dbReference type="GO" id="GO:0005096">
    <property type="term" value="F:GTPase activator activity"/>
    <property type="evidence" value="ECO:0007669"/>
    <property type="project" value="TreeGrafter"/>
</dbReference>
<dbReference type="FunFam" id="1.10.472.80:FF:000006">
    <property type="entry name" value="TBC1 domain family member 14"/>
    <property type="match status" value="1"/>
</dbReference>
<dbReference type="PANTHER" id="PTHR47219">
    <property type="entry name" value="RAB GTPASE-ACTIVATING PROTEIN 1-LIKE"/>
    <property type="match status" value="1"/>
</dbReference>
<dbReference type="Proteomes" id="UP000008743">
    <property type="component" value="Unassembled WGS sequence"/>
</dbReference>
<dbReference type="PANTHER" id="PTHR47219:SF15">
    <property type="entry name" value="TBC1 DOMAIN FAMILY MEMBER 12 ISOFORM X1"/>
    <property type="match status" value="1"/>
</dbReference>
<feature type="domain" description="Rab-GAP TBC" evidence="2">
    <location>
        <begin position="266"/>
        <end position="493"/>
    </location>
</feature>
<dbReference type="Gene3D" id="1.10.8.270">
    <property type="entry name" value="putative rabgap domain of human tbc1 domain family member 14 like domains"/>
    <property type="match status" value="1"/>
</dbReference>
<dbReference type="GO" id="GO:0031410">
    <property type="term" value="C:cytoplasmic vesicle"/>
    <property type="evidence" value="ECO:0007669"/>
    <property type="project" value="UniProtKB-ARBA"/>
</dbReference>
<dbReference type="InParanoid" id="A0A0D2VP51"/>
<dbReference type="GO" id="GO:0005773">
    <property type="term" value="C:vacuole"/>
    <property type="evidence" value="ECO:0007669"/>
    <property type="project" value="UniProtKB-ARBA"/>
</dbReference>
<dbReference type="AlphaFoldDB" id="A0A0D2VP51"/>
<feature type="region of interest" description="Disordered" evidence="1">
    <location>
        <begin position="1"/>
        <end position="127"/>
    </location>
</feature>
<protein>
    <submittedName>
        <fullName evidence="3">RabGAP/TBC domain-containing protein</fullName>
    </submittedName>
</protein>
<gene>
    <name evidence="3" type="ORF">CAOG_003189</name>
</gene>
<reference evidence="4" key="1">
    <citation type="submission" date="2011-02" db="EMBL/GenBank/DDBJ databases">
        <title>The Genome Sequence of Capsaspora owczarzaki ATCC 30864.</title>
        <authorList>
            <person name="Russ C."/>
            <person name="Cuomo C."/>
            <person name="Burger G."/>
            <person name="Gray M.W."/>
            <person name="Holland P.W.H."/>
            <person name="King N."/>
            <person name="Lang F.B.F."/>
            <person name="Roger A.J."/>
            <person name="Ruiz-Trillo I."/>
            <person name="Young S.K."/>
            <person name="Zeng Q."/>
            <person name="Gargeya S."/>
            <person name="Alvarado L."/>
            <person name="Berlin A."/>
            <person name="Chapman S.B."/>
            <person name="Chen Z."/>
            <person name="Freedman E."/>
            <person name="Gellesch M."/>
            <person name="Goldberg J."/>
            <person name="Griggs A."/>
            <person name="Gujja S."/>
            <person name="Heilman E."/>
            <person name="Heiman D."/>
            <person name="Howarth C."/>
            <person name="Mehta T."/>
            <person name="Neiman D."/>
            <person name="Pearson M."/>
            <person name="Roberts A."/>
            <person name="Saif S."/>
            <person name="Shea T."/>
            <person name="Shenoy N."/>
            <person name="Sisk P."/>
            <person name="Stolte C."/>
            <person name="Sykes S."/>
            <person name="White J."/>
            <person name="Yandava C."/>
            <person name="Haas B."/>
            <person name="Nusbaum C."/>
            <person name="Birren B."/>
        </authorList>
    </citation>
    <scope>NUCLEOTIDE SEQUENCE</scope>
    <source>
        <strain evidence="4">ATCC 30864</strain>
    </source>
</reference>
<evidence type="ECO:0000313" key="4">
    <source>
        <dbReference type="Proteomes" id="UP000008743"/>
    </source>
</evidence>
<dbReference type="OrthoDB" id="294251at2759"/>
<dbReference type="PROSITE" id="PS50086">
    <property type="entry name" value="TBC_RABGAP"/>
    <property type="match status" value="1"/>
</dbReference>
<dbReference type="SUPFAM" id="SSF47923">
    <property type="entry name" value="Ypt/Rab-GAP domain of gyp1p"/>
    <property type="match status" value="2"/>
</dbReference>
<feature type="compositionally biased region" description="Low complexity" evidence="1">
    <location>
        <begin position="60"/>
        <end position="73"/>
    </location>
</feature>
<dbReference type="Gene3D" id="1.10.10.750">
    <property type="entry name" value="Ypt/Rab-GAP domain of gyp1p, domain 1"/>
    <property type="match status" value="1"/>
</dbReference>
<feature type="compositionally biased region" description="Low complexity" evidence="1">
    <location>
        <begin position="150"/>
        <end position="169"/>
    </location>
</feature>
<dbReference type="RefSeq" id="XP_004364028.2">
    <property type="nucleotide sequence ID" value="XM_004363971.2"/>
</dbReference>
<feature type="compositionally biased region" description="Low complexity" evidence="1">
    <location>
        <begin position="13"/>
        <end position="43"/>
    </location>
</feature>
<feature type="compositionally biased region" description="Pro residues" evidence="1">
    <location>
        <begin position="1"/>
        <end position="12"/>
    </location>
</feature>
<evidence type="ECO:0000256" key="1">
    <source>
        <dbReference type="SAM" id="MobiDB-lite"/>
    </source>
</evidence>
<name>A0A0D2VP51_CAPO3</name>
<dbReference type="GO" id="GO:0031267">
    <property type="term" value="F:small GTPase binding"/>
    <property type="evidence" value="ECO:0007669"/>
    <property type="project" value="TreeGrafter"/>
</dbReference>
<proteinExistence type="predicted"/>
<feature type="compositionally biased region" description="Polar residues" evidence="1">
    <location>
        <begin position="113"/>
        <end position="123"/>
    </location>
</feature>
<feature type="compositionally biased region" description="Low complexity" evidence="1">
    <location>
        <begin position="85"/>
        <end position="107"/>
    </location>
</feature>
<feature type="compositionally biased region" description="Basic and acidic residues" evidence="1">
    <location>
        <begin position="195"/>
        <end position="206"/>
    </location>
</feature>
<keyword evidence="4" id="KW-1185">Reference proteome</keyword>
<feature type="compositionally biased region" description="Polar residues" evidence="1">
    <location>
        <begin position="170"/>
        <end position="185"/>
    </location>
</feature>
<dbReference type="FunFam" id="1.10.8.270:FF:000008">
    <property type="entry name" value="Putative TBC1 domain family member 14"/>
    <property type="match status" value="1"/>
</dbReference>
<dbReference type="InterPro" id="IPR035969">
    <property type="entry name" value="Rab-GAP_TBC_sf"/>
</dbReference>
<evidence type="ECO:0000259" key="2">
    <source>
        <dbReference type="PROSITE" id="PS50086"/>
    </source>
</evidence>
<accession>A0A0D2VP51</accession>
<dbReference type="Gene3D" id="1.10.472.80">
    <property type="entry name" value="Ypt/Rab-GAP domain of gyp1p, domain 3"/>
    <property type="match status" value="1"/>
</dbReference>
<dbReference type="PhylomeDB" id="A0A0D2VP51"/>
<evidence type="ECO:0000313" key="3">
    <source>
        <dbReference type="EMBL" id="KJE92172.1"/>
    </source>
</evidence>
<dbReference type="EMBL" id="KE346363">
    <property type="protein sequence ID" value="KJE92172.1"/>
    <property type="molecule type" value="Genomic_DNA"/>
</dbReference>
<dbReference type="STRING" id="595528.A0A0D2VP51"/>
<dbReference type="Pfam" id="PF00566">
    <property type="entry name" value="RabGAP-TBC"/>
    <property type="match status" value="1"/>
</dbReference>
<dbReference type="eggNOG" id="KOG2223">
    <property type="taxonomic scope" value="Eukaryota"/>
</dbReference>
<dbReference type="GO" id="GO:0016192">
    <property type="term" value="P:vesicle-mediated transport"/>
    <property type="evidence" value="ECO:0007669"/>
    <property type="project" value="UniProtKB-ARBA"/>
</dbReference>